<evidence type="ECO:0000313" key="1">
    <source>
        <dbReference type="EMBL" id="MBB4938917.1"/>
    </source>
</evidence>
<comment type="caution">
    <text evidence="1">The sequence shown here is derived from an EMBL/GenBank/DDBJ whole genome shotgun (WGS) entry which is preliminary data.</text>
</comment>
<dbReference type="AlphaFoldDB" id="A0A7W7RVX3"/>
<protein>
    <recommendedName>
        <fullName evidence="3">Molybdopterin dinucleotide-binding domain-containing protein</fullName>
    </recommendedName>
</protein>
<proteinExistence type="predicted"/>
<dbReference type="InterPro" id="IPR009010">
    <property type="entry name" value="Asp_de-COase-like_dom_sf"/>
</dbReference>
<dbReference type="SUPFAM" id="SSF50692">
    <property type="entry name" value="ADC-like"/>
    <property type="match status" value="1"/>
</dbReference>
<organism evidence="1 2">
    <name type="scientific">Streptosporangium album</name>
    <dbReference type="NCBI Taxonomy" id="47479"/>
    <lineage>
        <taxon>Bacteria</taxon>
        <taxon>Bacillati</taxon>
        <taxon>Actinomycetota</taxon>
        <taxon>Actinomycetes</taxon>
        <taxon>Streptosporangiales</taxon>
        <taxon>Streptosporangiaceae</taxon>
        <taxon>Streptosporangium</taxon>
    </lineage>
</organism>
<reference evidence="1 2" key="1">
    <citation type="submission" date="2020-08" db="EMBL/GenBank/DDBJ databases">
        <title>Sequencing the genomes of 1000 actinobacteria strains.</title>
        <authorList>
            <person name="Klenk H.-P."/>
        </authorList>
    </citation>
    <scope>NUCLEOTIDE SEQUENCE [LARGE SCALE GENOMIC DNA]</scope>
    <source>
        <strain evidence="1 2">DSM 43023</strain>
    </source>
</reference>
<dbReference type="Gene3D" id="2.40.40.20">
    <property type="match status" value="1"/>
</dbReference>
<keyword evidence="2" id="KW-1185">Reference proteome</keyword>
<dbReference type="Proteomes" id="UP000534286">
    <property type="component" value="Unassembled WGS sequence"/>
</dbReference>
<sequence length="101" mass="10793">MACLLGRRGLRRFSARLPYAVVHDHDEFIRRTQECRSLEPTETIMPGVVSLPHGWGHAGTAQRVAAGHAGVNANTPTDEPVIDIPSGNAVFNGVPVTLSPA</sequence>
<gene>
    <name evidence="1" type="ORF">FHR32_003222</name>
</gene>
<accession>A0A7W7RVX3</accession>
<dbReference type="EMBL" id="JACHJU010000001">
    <property type="protein sequence ID" value="MBB4938917.1"/>
    <property type="molecule type" value="Genomic_DNA"/>
</dbReference>
<name>A0A7W7RVX3_9ACTN</name>
<evidence type="ECO:0000313" key="2">
    <source>
        <dbReference type="Proteomes" id="UP000534286"/>
    </source>
</evidence>
<evidence type="ECO:0008006" key="3">
    <source>
        <dbReference type="Google" id="ProtNLM"/>
    </source>
</evidence>